<gene>
    <name evidence="7" type="ORF">LCGC14_3034070</name>
</gene>
<dbReference type="GO" id="GO:0019843">
    <property type="term" value="F:rRNA binding"/>
    <property type="evidence" value="ECO:0007669"/>
    <property type="project" value="UniProtKB-KW"/>
</dbReference>
<keyword evidence="5" id="KW-0687">Ribonucleoprotein</keyword>
<dbReference type="FunFam" id="1.10.455.10:FF:000001">
    <property type="entry name" value="30S ribosomal protein S7"/>
    <property type="match status" value="1"/>
</dbReference>
<keyword evidence="3" id="KW-0694">RNA-binding</keyword>
<comment type="caution">
    <text evidence="7">The sequence shown here is derived from an EMBL/GenBank/DDBJ whole genome shotgun (WGS) entry which is preliminary data.</text>
</comment>
<evidence type="ECO:0000313" key="7">
    <source>
        <dbReference type="EMBL" id="KKK59470.1"/>
    </source>
</evidence>
<proteinExistence type="inferred from homology"/>
<dbReference type="GO" id="GO:0006412">
    <property type="term" value="P:translation"/>
    <property type="evidence" value="ECO:0007669"/>
    <property type="project" value="InterPro"/>
</dbReference>
<dbReference type="InterPro" id="IPR023798">
    <property type="entry name" value="Ribosomal_uS7_dom"/>
</dbReference>
<organism evidence="7">
    <name type="scientific">marine sediment metagenome</name>
    <dbReference type="NCBI Taxonomy" id="412755"/>
    <lineage>
        <taxon>unclassified sequences</taxon>
        <taxon>metagenomes</taxon>
        <taxon>ecological metagenomes</taxon>
    </lineage>
</organism>
<keyword evidence="4" id="KW-0689">Ribosomal protein</keyword>
<sequence>MNNELIEDIMARKFTASSEQLKPDPTYNSKLVSKFINSLMWDGKKSVAQRVFYGALDIISKKLKDAQALEVFEKAVNNVKPLLEVRSKRIGGASYQVPMQVRPKRQQSLAFRWILASARSKKGKPMKVRLAAEFMDAYKKEGAAMTTRENVHRMAEANKAFAHFAW</sequence>
<evidence type="ECO:0000259" key="6">
    <source>
        <dbReference type="Pfam" id="PF00177"/>
    </source>
</evidence>
<dbReference type="InterPro" id="IPR036823">
    <property type="entry name" value="Ribosomal_uS7_dom_sf"/>
</dbReference>
<dbReference type="NCBIfam" id="TIGR01029">
    <property type="entry name" value="rpsG_bact"/>
    <property type="match status" value="1"/>
</dbReference>
<dbReference type="PANTHER" id="PTHR11205">
    <property type="entry name" value="RIBOSOMAL PROTEIN S7"/>
    <property type="match status" value="1"/>
</dbReference>
<accession>A0A0F8XET8</accession>
<dbReference type="HAMAP" id="MF_00480_B">
    <property type="entry name" value="Ribosomal_uS7_B"/>
    <property type="match status" value="1"/>
</dbReference>
<dbReference type="CDD" id="cd14869">
    <property type="entry name" value="uS7_Bacteria"/>
    <property type="match status" value="1"/>
</dbReference>
<evidence type="ECO:0000256" key="5">
    <source>
        <dbReference type="ARBA" id="ARBA00023274"/>
    </source>
</evidence>
<feature type="domain" description="Small ribosomal subunit protein uS7" evidence="6">
    <location>
        <begin position="12"/>
        <end position="159"/>
    </location>
</feature>
<evidence type="ECO:0000256" key="3">
    <source>
        <dbReference type="ARBA" id="ARBA00022884"/>
    </source>
</evidence>
<dbReference type="InterPro" id="IPR000235">
    <property type="entry name" value="Ribosomal_uS7"/>
</dbReference>
<dbReference type="Gene3D" id="1.10.455.10">
    <property type="entry name" value="Ribosomal protein S7 domain"/>
    <property type="match status" value="1"/>
</dbReference>
<evidence type="ECO:0000256" key="1">
    <source>
        <dbReference type="ARBA" id="ARBA00007151"/>
    </source>
</evidence>
<dbReference type="InterPro" id="IPR020606">
    <property type="entry name" value="Ribosomal_uS7_CS"/>
</dbReference>
<dbReference type="InterPro" id="IPR005717">
    <property type="entry name" value="Ribosomal_uS7_bac/org-type"/>
</dbReference>
<dbReference type="GO" id="GO:0015935">
    <property type="term" value="C:small ribosomal subunit"/>
    <property type="evidence" value="ECO:0007669"/>
    <property type="project" value="InterPro"/>
</dbReference>
<reference evidence="7" key="1">
    <citation type="journal article" date="2015" name="Nature">
        <title>Complex archaea that bridge the gap between prokaryotes and eukaryotes.</title>
        <authorList>
            <person name="Spang A."/>
            <person name="Saw J.H."/>
            <person name="Jorgensen S.L."/>
            <person name="Zaremba-Niedzwiedzka K."/>
            <person name="Martijn J."/>
            <person name="Lind A.E."/>
            <person name="van Eijk R."/>
            <person name="Schleper C."/>
            <person name="Guy L."/>
            <person name="Ettema T.J."/>
        </authorList>
    </citation>
    <scope>NUCLEOTIDE SEQUENCE</scope>
</reference>
<dbReference type="Pfam" id="PF00177">
    <property type="entry name" value="Ribosomal_S7"/>
    <property type="match status" value="1"/>
</dbReference>
<dbReference type="GO" id="GO:0003735">
    <property type="term" value="F:structural constituent of ribosome"/>
    <property type="evidence" value="ECO:0007669"/>
    <property type="project" value="InterPro"/>
</dbReference>
<protein>
    <recommendedName>
        <fullName evidence="6">Small ribosomal subunit protein uS7 domain-containing protein</fullName>
    </recommendedName>
</protein>
<dbReference type="AlphaFoldDB" id="A0A0F8XET8"/>
<dbReference type="EMBL" id="LAZR01063465">
    <property type="protein sequence ID" value="KKK59470.1"/>
    <property type="molecule type" value="Genomic_DNA"/>
</dbReference>
<dbReference type="PIRSF" id="PIRSF002122">
    <property type="entry name" value="RPS7p_RPS7a_RPS5e_RPS7o"/>
    <property type="match status" value="1"/>
</dbReference>
<keyword evidence="2" id="KW-0699">rRNA-binding</keyword>
<name>A0A0F8XET8_9ZZZZ</name>
<evidence type="ECO:0000256" key="2">
    <source>
        <dbReference type="ARBA" id="ARBA00022730"/>
    </source>
</evidence>
<comment type="similarity">
    <text evidence="1">Belongs to the universal ribosomal protein uS7 family.</text>
</comment>
<dbReference type="SUPFAM" id="SSF47973">
    <property type="entry name" value="Ribosomal protein S7"/>
    <property type="match status" value="1"/>
</dbReference>
<dbReference type="PROSITE" id="PS00052">
    <property type="entry name" value="RIBOSOMAL_S7"/>
    <property type="match status" value="1"/>
</dbReference>
<evidence type="ECO:0000256" key="4">
    <source>
        <dbReference type="ARBA" id="ARBA00022980"/>
    </source>
</evidence>